<name>A0A4Q7LQ54_9BURK</name>
<gene>
    <name evidence="1" type="ORF">EV685_1278</name>
</gene>
<dbReference type="Proteomes" id="UP000293433">
    <property type="component" value="Unassembled WGS sequence"/>
</dbReference>
<comment type="caution">
    <text evidence="1">The sequence shown here is derived from an EMBL/GenBank/DDBJ whole genome shotgun (WGS) entry which is preliminary data.</text>
</comment>
<proteinExistence type="predicted"/>
<protein>
    <submittedName>
        <fullName evidence="1">Uncharacterized protein</fullName>
    </submittedName>
</protein>
<dbReference type="AlphaFoldDB" id="A0A4Q7LQ54"/>
<sequence>MSRLFEASSLAGIGLIVNAAPALLASRGTDPMAWGSLIAGALAIVKREGVRHGK</sequence>
<evidence type="ECO:0000313" key="1">
    <source>
        <dbReference type="EMBL" id="RZS56724.1"/>
    </source>
</evidence>
<reference evidence="1 2" key="1">
    <citation type="submission" date="2019-02" db="EMBL/GenBank/DDBJ databases">
        <title>Genomic Encyclopedia of Type Strains, Phase IV (KMG-IV): sequencing the most valuable type-strain genomes for metagenomic binning, comparative biology and taxonomic classification.</title>
        <authorList>
            <person name="Goeker M."/>
        </authorList>
    </citation>
    <scope>NUCLEOTIDE SEQUENCE [LARGE SCALE GENOMIC DNA]</scope>
    <source>
        <strain evidence="1 2">DSM 10617</strain>
    </source>
</reference>
<dbReference type="RefSeq" id="WP_165396728.1">
    <property type="nucleotide sequence ID" value="NZ_SGWV01000008.1"/>
</dbReference>
<organism evidence="1 2">
    <name type="scientific">Sphaerotilus mobilis</name>
    <dbReference type="NCBI Taxonomy" id="47994"/>
    <lineage>
        <taxon>Bacteria</taxon>
        <taxon>Pseudomonadati</taxon>
        <taxon>Pseudomonadota</taxon>
        <taxon>Betaproteobacteria</taxon>
        <taxon>Burkholderiales</taxon>
        <taxon>Sphaerotilaceae</taxon>
        <taxon>Sphaerotilus</taxon>
    </lineage>
</organism>
<evidence type="ECO:0000313" key="2">
    <source>
        <dbReference type="Proteomes" id="UP000293433"/>
    </source>
</evidence>
<accession>A0A4Q7LQ54</accession>
<dbReference type="EMBL" id="SGWV01000008">
    <property type="protein sequence ID" value="RZS56724.1"/>
    <property type="molecule type" value="Genomic_DNA"/>
</dbReference>
<keyword evidence="2" id="KW-1185">Reference proteome</keyword>